<dbReference type="GO" id="GO:0004526">
    <property type="term" value="F:ribonuclease P activity"/>
    <property type="evidence" value="ECO:0007669"/>
    <property type="project" value="UniProtKB-UniRule"/>
</dbReference>
<dbReference type="GO" id="GO:0001682">
    <property type="term" value="P:tRNA 5'-leader removal"/>
    <property type="evidence" value="ECO:0007669"/>
    <property type="project" value="UniProtKB-UniRule"/>
</dbReference>
<evidence type="ECO:0000256" key="8">
    <source>
        <dbReference type="NCBIfam" id="TIGR00188"/>
    </source>
</evidence>
<keyword evidence="6 7" id="KW-0694">RNA-binding</keyword>
<comment type="catalytic activity">
    <reaction evidence="7">
        <text>Endonucleolytic cleavage of RNA, removing 5'-extranucleotides from tRNA precursor.</text>
        <dbReference type="EC" id="3.1.26.5"/>
    </reaction>
</comment>
<dbReference type="PROSITE" id="PS00648">
    <property type="entry name" value="RIBONUCLEASE_P"/>
    <property type="match status" value="1"/>
</dbReference>
<dbReference type="GO" id="GO:0042781">
    <property type="term" value="F:3'-tRNA processing endoribonuclease activity"/>
    <property type="evidence" value="ECO:0007669"/>
    <property type="project" value="TreeGrafter"/>
</dbReference>
<evidence type="ECO:0000256" key="1">
    <source>
        <dbReference type="ARBA" id="ARBA00002663"/>
    </source>
</evidence>
<keyword evidence="3 7" id="KW-0540">Nuclease</keyword>
<keyword evidence="2 7" id="KW-0819">tRNA processing</keyword>
<dbReference type="eggNOG" id="COG0594">
    <property type="taxonomic scope" value="Bacteria"/>
</dbReference>
<dbReference type="EMBL" id="CP002630">
    <property type="protein sequence ID" value="AEB11785.1"/>
    <property type="molecule type" value="Genomic_DNA"/>
</dbReference>
<dbReference type="EC" id="3.1.26.5" evidence="7 8"/>
<dbReference type="Pfam" id="PF00825">
    <property type="entry name" value="Ribonuclease_P"/>
    <property type="match status" value="1"/>
</dbReference>
<dbReference type="HOGENOM" id="CLU_1626301_0_0_0"/>
<dbReference type="SUPFAM" id="SSF54211">
    <property type="entry name" value="Ribosomal protein S5 domain 2-like"/>
    <property type="match status" value="1"/>
</dbReference>
<dbReference type="PANTHER" id="PTHR33992:SF1">
    <property type="entry name" value="RIBONUCLEASE P PROTEIN COMPONENT"/>
    <property type="match status" value="1"/>
</dbReference>
<accession>F2NM97</accession>
<dbReference type="KEGG" id="mhd:Marky_1043"/>
<feature type="region of interest" description="Disordered" evidence="9">
    <location>
        <begin position="1"/>
        <end position="51"/>
    </location>
</feature>
<proteinExistence type="inferred from homology"/>
<dbReference type="InterPro" id="IPR014721">
    <property type="entry name" value="Ribsml_uS5_D2-typ_fold_subgr"/>
</dbReference>
<dbReference type="STRING" id="869210.Marky_1043"/>
<dbReference type="GO" id="GO:0030677">
    <property type="term" value="C:ribonuclease P complex"/>
    <property type="evidence" value="ECO:0007669"/>
    <property type="project" value="TreeGrafter"/>
</dbReference>
<comment type="subunit">
    <text evidence="7">Consists of a catalytic RNA component (M1 or rnpB) and a protein subunit.</text>
</comment>
<evidence type="ECO:0000256" key="3">
    <source>
        <dbReference type="ARBA" id="ARBA00022722"/>
    </source>
</evidence>
<dbReference type="InterPro" id="IPR000100">
    <property type="entry name" value="RNase_P"/>
</dbReference>
<comment type="function">
    <text evidence="1 7">RNaseP catalyzes the removal of the 5'-leader sequence from pre-tRNA to produce the mature 5'-terminus. It can also cleave other RNA substrates such as 4.5S RNA. The protein component plays an auxiliary but essential role in vivo by binding to the 5'-leader sequence and broadening the substrate specificity of the ribozyme.</text>
</comment>
<evidence type="ECO:0000256" key="4">
    <source>
        <dbReference type="ARBA" id="ARBA00022759"/>
    </source>
</evidence>
<evidence type="ECO:0000256" key="5">
    <source>
        <dbReference type="ARBA" id="ARBA00022801"/>
    </source>
</evidence>
<reference evidence="10 11" key="1">
    <citation type="journal article" date="2012" name="Stand. Genomic Sci.">
        <title>Complete genome sequence of the aerobic, heterotroph Marinithermus hydrothermalis type strain (T1(T)) from a deep-sea hydrothermal vent chimney.</title>
        <authorList>
            <person name="Copeland A."/>
            <person name="Gu W."/>
            <person name="Yasawong M."/>
            <person name="Lapidus A."/>
            <person name="Lucas S."/>
            <person name="Deshpande S."/>
            <person name="Pagani I."/>
            <person name="Tapia R."/>
            <person name="Cheng J.F."/>
            <person name="Goodwin L.A."/>
            <person name="Pitluck S."/>
            <person name="Liolios K."/>
            <person name="Ivanova N."/>
            <person name="Mavromatis K."/>
            <person name="Mikhailova N."/>
            <person name="Pati A."/>
            <person name="Chen A."/>
            <person name="Palaniappan K."/>
            <person name="Land M."/>
            <person name="Pan C."/>
            <person name="Brambilla E.M."/>
            <person name="Rohde M."/>
            <person name="Tindall B.J."/>
            <person name="Sikorski J."/>
            <person name="Goker M."/>
            <person name="Detter J.C."/>
            <person name="Bristow J."/>
            <person name="Eisen J.A."/>
            <person name="Markowitz V."/>
            <person name="Hugenholtz P."/>
            <person name="Kyrpides N.C."/>
            <person name="Klenk H.P."/>
            <person name="Woyke T."/>
        </authorList>
    </citation>
    <scope>NUCLEOTIDE SEQUENCE [LARGE SCALE GENOMIC DNA]</scope>
    <source>
        <strain evidence="11">DSM 14884 / JCM 11576 / T1</strain>
    </source>
</reference>
<dbReference type="NCBIfam" id="TIGR00188">
    <property type="entry name" value="rnpA"/>
    <property type="match status" value="1"/>
</dbReference>
<organism evidence="10 11">
    <name type="scientific">Marinithermus hydrothermalis (strain DSM 14884 / JCM 11576 / T1)</name>
    <dbReference type="NCBI Taxonomy" id="869210"/>
    <lineage>
        <taxon>Bacteria</taxon>
        <taxon>Thermotogati</taxon>
        <taxon>Deinococcota</taxon>
        <taxon>Deinococci</taxon>
        <taxon>Thermales</taxon>
        <taxon>Thermaceae</taxon>
        <taxon>Marinithermus</taxon>
    </lineage>
</organism>
<keyword evidence="4 7" id="KW-0255">Endonuclease</keyword>
<evidence type="ECO:0000313" key="11">
    <source>
        <dbReference type="Proteomes" id="UP000007030"/>
    </source>
</evidence>
<evidence type="ECO:0000256" key="7">
    <source>
        <dbReference type="HAMAP-Rule" id="MF_00227"/>
    </source>
</evidence>
<keyword evidence="5 7" id="KW-0378">Hydrolase</keyword>
<dbReference type="HAMAP" id="MF_00227">
    <property type="entry name" value="RNase_P"/>
    <property type="match status" value="1"/>
</dbReference>
<dbReference type="GO" id="GO:0000049">
    <property type="term" value="F:tRNA binding"/>
    <property type="evidence" value="ECO:0007669"/>
    <property type="project" value="UniProtKB-UniRule"/>
</dbReference>
<dbReference type="AlphaFoldDB" id="F2NM97"/>
<evidence type="ECO:0000256" key="2">
    <source>
        <dbReference type="ARBA" id="ARBA00022694"/>
    </source>
</evidence>
<keyword evidence="11" id="KW-1185">Reference proteome</keyword>
<dbReference type="InterPro" id="IPR020568">
    <property type="entry name" value="Ribosomal_Su5_D2-typ_SF"/>
</dbReference>
<dbReference type="InterPro" id="IPR020539">
    <property type="entry name" value="RNase_P_CS"/>
</dbReference>
<comment type="similarity">
    <text evidence="7">Belongs to the RnpA family.</text>
</comment>
<dbReference type="Proteomes" id="UP000007030">
    <property type="component" value="Chromosome"/>
</dbReference>
<sequence length="150" mass="16504">MNEAHMATQSSQAGEDPRVPGTHENARWSKGAGAPSSQGTQAPHRLTSLRGDAAFRRVRKGRPGRSRLVSVRWLPLNASEIRVGIVVSKKVGKAVVRNKVRRRIREIVRRLHLPPAEIMIIARPEAAQASFQELARDLRKALAKSGLVKG</sequence>
<name>F2NM97_MARHT</name>
<protein>
    <recommendedName>
        <fullName evidence="7 8">Ribonuclease P protein component</fullName>
        <shortName evidence="7">RNase P protein</shortName>
        <shortName evidence="7">RNaseP protein</shortName>
        <ecNumber evidence="7 8">3.1.26.5</ecNumber>
    </recommendedName>
    <alternativeName>
        <fullName evidence="7">Protein C5</fullName>
    </alternativeName>
</protein>
<dbReference type="Gene3D" id="3.30.230.10">
    <property type="match status" value="1"/>
</dbReference>
<evidence type="ECO:0000256" key="6">
    <source>
        <dbReference type="ARBA" id="ARBA00022884"/>
    </source>
</evidence>
<dbReference type="PANTHER" id="PTHR33992">
    <property type="entry name" value="RIBONUCLEASE P PROTEIN COMPONENT"/>
    <property type="match status" value="1"/>
</dbReference>
<gene>
    <name evidence="7" type="primary">rnpA</name>
    <name evidence="10" type="ordered locus">Marky_1043</name>
</gene>
<evidence type="ECO:0000256" key="9">
    <source>
        <dbReference type="SAM" id="MobiDB-lite"/>
    </source>
</evidence>
<evidence type="ECO:0000313" key="10">
    <source>
        <dbReference type="EMBL" id="AEB11785.1"/>
    </source>
</evidence>